<dbReference type="AlphaFoldDB" id="A0A6S7HKJ3"/>
<dbReference type="Proteomes" id="UP001152795">
    <property type="component" value="Unassembled WGS sequence"/>
</dbReference>
<evidence type="ECO:0000313" key="2">
    <source>
        <dbReference type="Proteomes" id="UP001152795"/>
    </source>
</evidence>
<proteinExistence type="predicted"/>
<evidence type="ECO:0000313" key="1">
    <source>
        <dbReference type="EMBL" id="CAB4004879.1"/>
    </source>
</evidence>
<keyword evidence="2" id="KW-1185">Reference proteome</keyword>
<comment type="caution">
    <text evidence="1">The sequence shown here is derived from an EMBL/GenBank/DDBJ whole genome shotgun (WGS) entry which is preliminary data.</text>
</comment>
<protein>
    <submittedName>
        <fullName evidence="1">Uncharacterized protein</fullName>
    </submittedName>
</protein>
<dbReference type="EMBL" id="CACRXK020005032">
    <property type="protein sequence ID" value="CAB4004879.1"/>
    <property type="molecule type" value="Genomic_DNA"/>
</dbReference>
<organism evidence="1 2">
    <name type="scientific">Paramuricea clavata</name>
    <name type="common">Red gorgonian</name>
    <name type="synonym">Violescent sea-whip</name>
    <dbReference type="NCBI Taxonomy" id="317549"/>
    <lineage>
        <taxon>Eukaryota</taxon>
        <taxon>Metazoa</taxon>
        <taxon>Cnidaria</taxon>
        <taxon>Anthozoa</taxon>
        <taxon>Octocorallia</taxon>
        <taxon>Malacalcyonacea</taxon>
        <taxon>Plexauridae</taxon>
        <taxon>Paramuricea</taxon>
    </lineage>
</organism>
<gene>
    <name evidence="1" type="ORF">PACLA_8A042797</name>
</gene>
<accession>A0A6S7HKJ3</accession>
<name>A0A6S7HKJ3_PARCT</name>
<feature type="non-terminal residue" evidence="1">
    <location>
        <position position="237"/>
    </location>
</feature>
<reference evidence="1" key="1">
    <citation type="submission" date="2020-04" db="EMBL/GenBank/DDBJ databases">
        <authorList>
            <person name="Alioto T."/>
            <person name="Alioto T."/>
            <person name="Gomez Garrido J."/>
        </authorList>
    </citation>
    <scope>NUCLEOTIDE SEQUENCE</scope>
    <source>
        <strain evidence="1">A484AB</strain>
    </source>
</reference>
<sequence length="237" mass="27214">MLTHVDKSMKEYVSLHADGITCRREYLLNYSDISKDEMKHNCCDLCAKACSCGELSCPANLLFAATTAFDEDIWKRDHAVQVYKTLDEDIMDVDDANIHPQSVEEAFQLIHTKFGYSIKSSRLPIVKMSSRFEQAYKVKDHKTFTTHGPKLIGWHEHRGECSNRVLLEEEKAIHMKMRNCQFAFSSHIKQKAIRLEEVREIVKSIPPLQSIPPKKICDKEIESKGELLKRAGLKCKS</sequence>